<keyword evidence="3 4" id="KW-0687">Ribonucleoprotein</keyword>
<protein>
    <recommendedName>
        <fullName evidence="4">Large ribosomal subunit protein uL15</fullName>
    </recommendedName>
</protein>
<dbReference type="InterPro" id="IPR005749">
    <property type="entry name" value="Ribosomal_uL15_bac-type"/>
</dbReference>
<accession>A0A0H4T7A2</accession>
<keyword evidence="2 4" id="KW-0689">Ribosomal protein</keyword>
<evidence type="ECO:0000256" key="1">
    <source>
        <dbReference type="ARBA" id="ARBA00007320"/>
    </source>
</evidence>
<feature type="domain" description="Large ribosomal subunit protein uL15/eL18" evidence="7">
    <location>
        <begin position="70"/>
        <end position="140"/>
    </location>
</feature>
<proteinExistence type="inferred from homology"/>
<comment type="function">
    <text evidence="4">Binds to the 23S rRNA.</text>
</comment>
<sequence>MQAHEIKSIGDKRKKRVGRGGKRGTTSGRGTKGQKARSGRRIRPQFRDILKKIPKKKGYRVHILKQGSAVVNLKDLEKKFESGAEVSPKTLHEKGLVSRISGKIPRVKILGTGSINKNFVIKGCLFSERAKEILEKSGSRISIEK</sequence>
<dbReference type="PANTHER" id="PTHR12934:SF11">
    <property type="entry name" value="LARGE RIBOSOMAL SUBUNIT PROTEIN UL15M"/>
    <property type="match status" value="1"/>
</dbReference>
<reference evidence="8" key="1">
    <citation type="journal article" date="2015" name="ISME J.">
        <title>Aquifer environment selects for microbial species cohorts in sediment and groundwater.</title>
        <authorList>
            <person name="Hug L.A."/>
            <person name="Thomas B.C."/>
            <person name="Brown C.T."/>
            <person name="Frischkorn K.R."/>
            <person name="Williams K.H."/>
            <person name="Tringe S.G."/>
            <person name="Banfield J.F."/>
        </authorList>
    </citation>
    <scope>NUCLEOTIDE SEQUENCE</scope>
</reference>
<dbReference type="InterPro" id="IPR021131">
    <property type="entry name" value="Ribosomal_uL15/eL18"/>
</dbReference>
<evidence type="ECO:0000256" key="3">
    <source>
        <dbReference type="ARBA" id="ARBA00023274"/>
    </source>
</evidence>
<feature type="compositionally biased region" description="Basic residues" evidence="6">
    <location>
        <begin position="32"/>
        <end position="43"/>
    </location>
</feature>
<dbReference type="GO" id="GO:0003735">
    <property type="term" value="F:structural constituent of ribosome"/>
    <property type="evidence" value="ECO:0007669"/>
    <property type="project" value="InterPro"/>
</dbReference>
<organism evidence="8">
    <name type="scientific">uncultured Parcubacteria bacterium Rifle_16ft_4_minimus_37658</name>
    <dbReference type="NCBI Taxonomy" id="1665141"/>
    <lineage>
        <taxon>Bacteria</taxon>
        <taxon>Candidatus Parcubacteria</taxon>
        <taxon>environmental samples</taxon>
    </lineage>
</organism>
<evidence type="ECO:0000256" key="5">
    <source>
        <dbReference type="RuleBase" id="RU003888"/>
    </source>
</evidence>
<dbReference type="Pfam" id="PF00828">
    <property type="entry name" value="Ribosomal_L27A"/>
    <property type="match status" value="1"/>
</dbReference>
<dbReference type="SUPFAM" id="SSF52080">
    <property type="entry name" value="Ribosomal proteins L15p and L18e"/>
    <property type="match status" value="1"/>
</dbReference>
<dbReference type="InterPro" id="IPR030878">
    <property type="entry name" value="Ribosomal_uL15"/>
</dbReference>
<evidence type="ECO:0000256" key="2">
    <source>
        <dbReference type="ARBA" id="ARBA00022980"/>
    </source>
</evidence>
<dbReference type="NCBIfam" id="TIGR01071">
    <property type="entry name" value="rplO_bact"/>
    <property type="match status" value="1"/>
</dbReference>
<evidence type="ECO:0000313" key="8">
    <source>
        <dbReference type="EMBL" id="AKQ02600.1"/>
    </source>
</evidence>
<evidence type="ECO:0000256" key="4">
    <source>
        <dbReference type="HAMAP-Rule" id="MF_01341"/>
    </source>
</evidence>
<keyword evidence="4" id="KW-0699">rRNA-binding</keyword>
<dbReference type="EMBL" id="KT007001">
    <property type="protein sequence ID" value="AKQ02600.1"/>
    <property type="molecule type" value="Genomic_DNA"/>
</dbReference>
<dbReference type="GO" id="GO:0022625">
    <property type="term" value="C:cytosolic large ribosomal subunit"/>
    <property type="evidence" value="ECO:0007669"/>
    <property type="project" value="TreeGrafter"/>
</dbReference>
<keyword evidence="4" id="KW-0694">RNA-binding</keyword>
<dbReference type="AlphaFoldDB" id="A0A0H4T7A2"/>
<dbReference type="PANTHER" id="PTHR12934">
    <property type="entry name" value="50S RIBOSOMAL PROTEIN L15"/>
    <property type="match status" value="1"/>
</dbReference>
<comment type="similarity">
    <text evidence="1 4 5">Belongs to the universal ribosomal protein uL15 family.</text>
</comment>
<dbReference type="InterPro" id="IPR036227">
    <property type="entry name" value="Ribosomal_uL15/eL18_sf"/>
</dbReference>
<feature type="region of interest" description="Disordered" evidence="6">
    <location>
        <begin position="1"/>
        <end position="43"/>
    </location>
</feature>
<feature type="compositionally biased region" description="Basic residues" evidence="6">
    <location>
        <begin position="12"/>
        <end position="22"/>
    </location>
</feature>
<dbReference type="Gene3D" id="3.100.10.10">
    <property type="match status" value="1"/>
</dbReference>
<dbReference type="GO" id="GO:0019843">
    <property type="term" value="F:rRNA binding"/>
    <property type="evidence" value="ECO:0007669"/>
    <property type="project" value="UniProtKB-UniRule"/>
</dbReference>
<evidence type="ECO:0000259" key="7">
    <source>
        <dbReference type="Pfam" id="PF00828"/>
    </source>
</evidence>
<name>A0A0H4T7A2_9BACT</name>
<gene>
    <name evidence="8" type="primary">prpL15</name>
    <name evidence="4" type="synonym">rplO</name>
</gene>
<comment type="subunit">
    <text evidence="4">Part of the 50S ribosomal subunit.</text>
</comment>
<feature type="compositionally biased region" description="Basic and acidic residues" evidence="6">
    <location>
        <begin position="1"/>
        <end position="11"/>
    </location>
</feature>
<evidence type="ECO:0000256" key="6">
    <source>
        <dbReference type="SAM" id="MobiDB-lite"/>
    </source>
</evidence>
<dbReference type="HAMAP" id="MF_01341">
    <property type="entry name" value="Ribosomal_uL15"/>
    <property type="match status" value="1"/>
</dbReference>
<dbReference type="PROSITE" id="PS00475">
    <property type="entry name" value="RIBOSOMAL_L15"/>
    <property type="match status" value="1"/>
</dbReference>
<dbReference type="InterPro" id="IPR001196">
    <property type="entry name" value="Ribosomal_uL15_CS"/>
</dbReference>
<dbReference type="GO" id="GO:0006412">
    <property type="term" value="P:translation"/>
    <property type="evidence" value="ECO:0007669"/>
    <property type="project" value="UniProtKB-UniRule"/>
</dbReference>